<gene>
    <name evidence="2" type="ORF">KIN34_04425</name>
</gene>
<keyword evidence="3" id="KW-1185">Reference proteome</keyword>
<dbReference type="InterPro" id="IPR050789">
    <property type="entry name" value="Diverse_Enzym_Activities"/>
</dbReference>
<dbReference type="InterPro" id="IPR001466">
    <property type="entry name" value="Beta-lactam-related"/>
</dbReference>
<comment type="caution">
    <text evidence="2">The sequence shown here is derived from an EMBL/GenBank/DDBJ whole genome shotgun (WGS) entry which is preliminary data.</text>
</comment>
<dbReference type="SUPFAM" id="SSF56601">
    <property type="entry name" value="beta-lactamase/transpeptidase-like"/>
    <property type="match status" value="1"/>
</dbReference>
<evidence type="ECO:0000313" key="2">
    <source>
        <dbReference type="EMBL" id="MBT0993530.1"/>
    </source>
</evidence>
<dbReference type="Gene3D" id="3.40.710.10">
    <property type="entry name" value="DD-peptidase/beta-lactamase superfamily"/>
    <property type="match status" value="1"/>
</dbReference>
<dbReference type="PANTHER" id="PTHR43283:SF7">
    <property type="entry name" value="BETA-LACTAMASE-RELATED DOMAIN-CONTAINING PROTEIN"/>
    <property type="match status" value="1"/>
</dbReference>
<name>A0ABS5TWM4_9CELL</name>
<evidence type="ECO:0000313" key="3">
    <source>
        <dbReference type="Proteomes" id="UP000722125"/>
    </source>
</evidence>
<protein>
    <submittedName>
        <fullName evidence="2">Beta-lactamase family protein</fullName>
    </submittedName>
</protein>
<feature type="domain" description="Beta-lactamase-related" evidence="1">
    <location>
        <begin position="124"/>
        <end position="393"/>
    </location>
</feature>
<accession>A0ABS5TWM4</accession>
<dbReference type="PANTHER" id="PTHR43283">
    <property type="entry name" value="BETA-LACTAMASE-RELATED"/>
    <property type="match status" value="1"/>
</dbReference>
<reference evidence="2 3" key="1">
    <citation type="submission" date="2021-05" db="EMBL/GenBank/DDBJ databases">
        <title>Description of Cellulomonas sp. DKR-3 sp. nov.</title>
        <authorList>
            <person name="Dahal R.H."/>
            <person name="Chaudhary D.K."/>
        </authorList>
    </citation>
    <scope>NUCLEOTIDE SEQUENCE [LARGE SCALE GENOMIC DNA]</scope>
    <source>
        <strain evidence="2 3">DKR-3</strain>
    </source>
</reference>
<organism evidence="2 3">
    <name type="scientific">Cellulomonas fulva</name>
    <dbReference type="NCBI Taxonomy" id="2835530"/>
    <lineage>
        <taxon>Bacteria</taxon>
        <taxon>Bacillati</taxon>
        <taxon>Actinomycetota</taxon>
        <taxon>Actinomycetes</taxon>
        <taxon>Micrococcales</taxon>
        <taxon>Cellulomonadaceae</taxon>
        <taxon>Cellulomonas</taxon>
    </lineage>
</organism>
<proteinExistence type="predicted"/>
<evidence type="ECO:0000259" key="1">
    <source>
        <dbReference type="Pfam" id="PF00144"/>
    </source>
</evidence>
<sequence>MLLTGTGYAAHNACAVTTVAGRDDPADDLPDNPLVPVLKVATSEESASASVLGLLARQKAWSTPGFGCTLADERPDLPEPTAVTANALTDAPAPVADPAVQAALDAAFGTDLDDEARAALGTRAVVVLHDGELVAEQYADGFDATTPQLGWSMTKSVANLVVGRLVQAGDVSLDDDHLRPQWTDVRADITVRDLLGMTSGLAWDETYELGTPITRMLYDEPDMGAFVASQEPAHEPGTYLQYSSGSTTLLCAILAEDHGGANLVRDQVFAPLGLSSAVLEPDAAGTPVCSSYQWATARDWATIGQLALQDGVWEGERLLPEGWMRESTTAVDVAETEEQGYALGWWVNTMPDGSLVHPELPADAYFAEGHDGQSITIVPSRGLVVVRLGFTPEADDRATALAAHLVGIVDATPTLE</sequence>
<dbReference type="Pfam" id="PF00144">
    <property type="entry name" value="Beta-lactamase"/>
    <property type="match status" value="1"/>
</dbReference>
<dbReference type="EMBL" id="JAHBOH010000001">
    <property type="protein sequence ID" value="MBT0993530.1"/>
    <property type="molecule type" value="Genomic_DNA"/>
</dbReference>
<dbReference type="Proteomes" id="UP000722125">
    <property type="component" value="Unassembled WGS sequence"/>
</dbReference>
<dbReference type="InterPro" id="IPR012338">
    <property type="entry name" value="Beta-lactam/transpept-like"/>
</dbReference>